<dbReference type="Gene3D" id="3.40.50.880">
    <property type="match status" value="1"/>
</dbReference>
<dbReference type="EMBL" id="BAABDC010000012">
    <property type="protein sequence ID" value="GAA3720681.1"/>
    <property type="molecule type" value="Genomic_DNA"/>
</dbReference>
<dbReference type="InterPro" id="IPR044992">
    <property type="entry name" value="ChyE-like"/>
</dbReference>
<dbReference type="InterPro" id="IPR017926">
    <property type="entry name" value="GATASE"/>
</dbReference>
<dbReference type="Proteomes" id="UP001501468">
    <property type="component" value="Unassembled WGS sequence"/>
</dbReference>
<dbReference type="CDD" id="cd01741">
    <property type="entry name" value="GATase1_1"/>
    <property type="match status" value="1"/>
</dbReference>
<dbReference type="SUPFAM" id="SSF52317">
    <property type="entry name" value="Class I glutamine amidotransferase-like"/>
    <property type="match status" value="1"/>
</dbReference>
<organism evidence="2 3">
    <name type="scientific">Terrabacter ginsenosidimutans</name>
    <dbReference type="NCBI Taxonomy" id="490575"/>
    <lineage>
        <taxon>Bacteria</taxon>
        <taxon>Bacillati</taxon>
        <taxon>Actinomycetota</taxon>
        <taxon>Actinomycetes</taxon>
        <taxon>Micrococcales</taxon>
        <taxon>Intrasporangiaceae</taxon>
        <taxon>Terrabacter</taxon>
    </lineage>
</organism>
<keyword evidence="3" id="KW-1185">Reference proteome</keyword>
<evidence type="ECO:0000313" key="2">
    <source>
        <dbReference type="EMBL" id="GAA3720681.1"/>
    </source>
</evidence>
<gene>
    <name evidence="2" type="ORF">GCM10022399_41310</name>
</gene>
<comment type="caution">
    <text evidence="2">The sequence shown here is derived from an EMBL/GenBank/DDBJ whole genome shotgun (WGS) entry which is preliminary data.</text>
</comment>
<protein>
    <submittedName>
        <fullName evidence="2">Glutamine amidotransferase</fullName>
    </submittedName>
</protein>
<sequence>MGDAAALPRRPAAVTGRPFLLLTTRVDDTLAVQERAAFLRLTGLREDAVVQHRLEQGPVLPLDVTAYSGVVLGGSPFTVSEPDSAKSPTERRVEDELTVLVRELVERQVPYLGLCYGVGATSLALGGVVDRTYGEPVGTTTVRVTDAGREDRIFGALPDTFAAFVGHKEAATETPPGAVVVATSDACPVQAYRVGPCAWVTQFHPELEVETFVERIRAYAHLGYFRPDEQDAIIEVVEAADVSAAHDVLRRFVTEFG</sequence>
<keyword evidence="2" id="KW-0315">Glutamine amidotransferase</keyword>
<feature type="domain" description="Glutamine amidotransferase" evidence="1">
    <location>
        <begin position="66"/>
        <end position="210"/>
    </location>
</feature>
<dbReference type="PANTHER" id="PTHR42695:SF5">
    <property type="entry name" value="GLUTAMINE AMIDOTRANSFERASE YLR126C-RELATED"/>
    <property type="match status" value="1"/>
</dbReference>
<proteinExistence type="predicted"/>
<accession>A0ABP7ELR0</accession>
<evidence type="ECO:0000313" key="3">
    <source>
        <dbReference type="Proteomes" id="UP001501468"/>
    </source>
</evidence>
<dbReference type="NCBIfam" id="NF005743">
    <property type="entry name" value="PRK07567.1"/>
    <property type="match status" value="1"/>
</dbReference>
<dbReference type="InterPro" id="IPR029062">
    <property type="entry name" value="Class_I_gatase-like"/>
</dbReference>
<evidence type="ECO:0000259" key="1">
    <source>
        <dbReference type="Pfam" id="PF00117"/>
    </source>
</evidence>
<dbReference type="PANTHER" id="PTHR42695">
    <property type="entry name" value="GLUTAMINE AMIDOTRANSFERASE YLR126C-RELATED"/>
    <property type="match status" value="1"/>
</dbReference>
<name>A0ABP7ELR0_9MICO</name>
<dbReference type="Pfam" id="PF00117">
    <property type="entry name" value="GATase"/>
    <property type="match status" value="1"/>
</dbReference>
<reference evidence="3" key="1">
    <citation type="journal article" date="2019" name="Int. J. Syst. Evol. Microbiol.">
        <title>The Global Catalogue of Microorganisms (GCM) 10K type strain sequencing project: providing services to taxonomists for standard genome sequencing and annotation.</title>
        <authorList>
            <consortium name="The Broad Institute Genomics Platform"/>
            <consortium name="The Broad Institute Genome Sequencing Center for Infectious Disease"/>
            <person name="Wu L."/>
            <person name="Ma J."/>
        </authorList>
    </citation>
    <scope>NUCLEOTIDE SEQUENCE [LARGE SCALE GENOMIC DNA]</scope>
    <source>
        <strain evidence="3">JCM 17125</strain>
    </source>
</reference>
<dbReference type="PROSITE" id="PS51273">
    <property type="entry name" value="GATASE_TYPE_1"/>
    <property type="match status" value="1"/>
</dbReference>